<dbReference type="GO" id="GO:0005762">
    <property type="term" value="C:mitochondrial large ribosomal subunit"/>
    <property type="evidence" value="ECO:0007669"/>
    <property type="project" value="InterPro"/>
</dbReference>
<dbReference type="InterPro" id="IPR040922">
    <property type="entry name" value="Ribosomal_mL59_dom"/>
</dbReference>
<feature type="region of interest" description="Disordered" evidence="1">
    <location>
        <begin position="145"/>
        <end position="174"/>
    </location>
</feature>
<name>A0AAF0DY97_9BASI</name>
<protein>
    <recommendedName>
        <fullName evidence="2">Large ribosomal subunit protein mL59 domain-containing protein</fullName>
    </recommendedName>
</protein>
<keyword evidence="4" id="KW-1185">Reference proteome</keyword>
<dbReference type="GO" id="GO:0003735">
    <property type="term" value="F:structural constituent of ribosome"/>
    <property type="evidence" value="ECO:0007669"/>
    <property type="project" value="InterPro"/>
</dbReference>
<organism evidence="3 4">
    <name type="scientific">Malassezia obtusa</name>
    <dbReference type="NCBI Taxonomy" id="76774"/>
    <lineage>
        <taxon>Eukaryota</taxon>
        <taxon>Fungi</taxon>
        <taxon>Dikarya</taxon>
        <taxon>Basidiomycota</taxon>
        <taxon>Ustilaginomycotina</taxon>
        <taxon>Malasseziomycetes</taxon>
        <taxon>Malasseziales</taxon>
        <taxon>Malasseziaceae</taxon>
        <taxon>Malassezia</taxon>
    </lineage>
</organism>
<sequence length="204" mass="23504">MALAPSRIWARGAPSELMAGFARWRSHAQGSGVQAHHKEGTASVEADADKRTFRHWKNATTQRWNPPRYSQRRQAQLVRAAFVTGELDAVSASPKYAKFVERLQRQATHEVLQPLPTQDRIRLPRLSREEDEQEALRIARKAHERGPYAGRAEKRMFKGTKADRESRARARRVADNMEKMDSIIEEWRQDKLTEKNKLKPTSPL</sequence>
<feature type="compositionally biased region" description="Basic and acidic residues" evidence="1">
    <location>
        <begin position="151"/>
        <end position="174"/>
    </location>
</feature>
<dbReference type="PANTHER" id="PTHR28041">
    <property type="entry name" value="54S RIBOSOMAL PROTEIN L25, MITOCHONDRIAL"/>
    <property type="match status" value="1"/>
</dbReference>
<feature type="region of interest" description="Disordered" evidence="1">
    <location>
        <begin position="29"/>
        <end position="49"/>
    </location>
</feature>
<feature type="domain" description="Large ribosomal subunit protein mL59" evidence="2">
    <location>
        <begin position="41"/>
        <end position="189"/>
    </location>
</feature>
<dbReference type="InterPro" id="IPR037507">
    <property type="entry name" value="Ribosomal_mL59"/>
</dbReference>
<dbReference type="Pfam" id="PF18126">
    <property type="entry name" value="Mitoc_mL59"/>
    <property type="match status" value="1"/>
</dbReference>
<dbReference type="AlphaFoldDB" id="A0AAF0DY97"/>
<dbReference type="Proteomes" id="UP001214603">
    <property type="component" value="Chromosome 1"/>
</dbReference>
<evidence type="ECO:0000256" key="1">
    <source>
        <dbReference type="SAM" id="MobiDB-lite"/>
    </source>
</evidence>
<dbReference type="PANTHER" id="PTHR28041:SF1">
    <property type="entry name" value="LARGE RIBOSOMAL SUBUNIT PROTEIN ML59"/>
    <property type="match status" value="1"/>
</dbReference>
<evidence type="ECO:0000259" key="2">
    <source>
        <dbReference type="Pfam" id="PF18126"/>
    </source>
</evidence>
<reference evidence="3" key="1">
    <citation type="submission" date="2023-03" db="EMBL/GenBank/DDBJ databases">
        <title>Mating type loci evolution in Malassezia.</title>
        <authorList>
            <person name="Coelho M.A."/>
        </authorList>
    </citation>
    <scope>NUCLEOTIDE SEQUENCE</scope>
    <source>
        <strain evidence="3">CBS 7876</strain>
    </source>
</reference>
<gene>
    <name evidence="3" type="ORF">MOBT1_000363</name>
</gene>
<dbReference type="EMBL" id="CP119934">
    <property type="protein sequence ID" value="WFD01687.1"/>
    <property type="molecule type" value="Genomic_DNA"/>
</dbReference>
<proteinExistence type="predicted"/>
<accession>A0AAF0DY97</accession>
<evidence type="ECO:0000313" key="3">
    <source>
        <dbReference type="EMBL" id="WFD01687.1"/>
    </source>
</evidence>
<evidence type="ECO:0000313" key="4">
    <source>
        <dbReference type="Proteomes" id="UP001214603"/>
    </source>
</evidence>